<dbReference type="PANTHER" id="PTHR27005">
    <property type="entry name" value="WALL-ASSOCIATED RECEPTOR KINASE-LIKE 21"/>
    <property type="match status" value="1"/>
</dbReference>
<evidence type="ECO:0000256" key="5">
    <source>
        <dbReference type="ARBA" id="ARBA00022840"/>
    </source>
</evidence>
<keyword evidence="8" id="KW-1133">Transmembrane helix</keyword>
<evidence type="ECO:0000256" key="3">
    <source>
        <dbReference type="ARBA" id="ARBA00022737"/>
    </source>
</evidence>
<comment type="caution">
    <text evidence="10">The sequence shown here is derived from an EMBL/GenBank/DDBJ whole genome shotgun (WGS) entry which is preliminary data.</text>
</comment>
<evidence type="ECO:0000313" key="10">
    <source>
        <dbReference type="EMBL" id="KAH9307590.1"/>
    </source>
</evidence>
<dbReference type="GO" id="GO:0004674">
    <property type="term" value="F:protein serine/threonine kinase activity"/>
    <property type="evidence" value="ECO:0007669"/>
    <property type="project" value="TreeGrafter"/>
</dbReference>
<feature type="non-terminal residue" evidence="10">
    <location>
        <position position="1"/>
    </location>
</feature>
<proteinExistence type="predicted"/>
<evidence type="ECO:0000256" key="8">
    <source>
        <dbReference type="SAM" id="Phobius"/>
    </source>
</evidence>
<gene>
    <name evidence="10" type="ORF">KI387_035501</name>
</gene>
<evidence type="ECO:0000256" key="7">
    <source>
        <dbReference type="PROSITE-ProRule" id="PRU00076"/>
    </source>
</evidence>
<dbReference type="PANTHER" id="PTHR27005:SF283">
    <property type="entry name" value="OS02G0633066 PROTEIN"/>
    <property type="match status" value="1"/>
</dbReference>
<dbReference type="GO" id="GO:0005509">
    <property type="term" value="F:calcium ion binding"/>
    <property type="evidence" value="ECO:0007669"/>
    <property type="project" value="InterPro"/>
</dbReference>
<dbReference type="InterPro" id="IPR001881">
    <property type="entry name" value="EGF-like_Ca-bd_dom"/>
</dbReference>
<evidence type="ECO:0000256" key="4">
    <source>
        <dbReference type="ARBA" id="ARBA00022741"/>
    </source>
</evidence>
<keyword evidence="11" id="KW-1185">Reference proteome</keyword>
<keyword evidence="4" id="KW-0547">Nucleotide-binding</keyword>
<evidence type="ECO:0000313" key="11">
    <source>
        <dbReference type="Proteomes" id="UP000824469"/>
    </source>
</evidence>
<dbReference type="GO" id="GO:0007166">
    <property type="term" value="P:cell surface receptor signaling pathway"/>
    <property type="evidence" value="ECO:0007669"/>
    <property type="project" value="InterPro"/>
</dbReference>
<dbReference type="Gene3D" id="2.10.25.10">
    <property type="entry name" value="Laminin"/>
    <property type="match status" value="2"/>
</dbReference>
<dbReference type="SUPFAM" id="SSF57196">
    <property type="entry name" value="EGF/Laminin"/>
    <property type="match status" value="1"/>
</dbReference>
<name>A0AA38FPC1_TAXCH</name>
<dbReference type="InterPro" id="IPR045274">
    <property type="entry name" value="WAK-like"/>
</dbReference>
<dbReference type="GO" id="GO:0005886">
    <property type="term" value="C:plasma membrane"/>
    <property type="evidence" value="ECO:0007669"/>
    <property type="project" value="TreeGrafter"/>
</dbReference>
<dbReference type="Pfam" id="PF00008">
    <property type="entry name" value="EGF"/>
    <property type="match status" value="1"/>
</dbReference>
<evidence type="ECO:0000256" key="1">
    <source>
        <dbReference type="ARBA" id="ARBA00022536"/>
    </source>
</evidence>
<sequence length="195" mass="21239">QAECKNQTTGHVCKCFPGYEGNGYSNGTGCTNVDECSDRNLNECVGLSEGGMCIYLPGSYNCSCTEGYTGDGFQNATRCQRLSSDKSVLYAITGSVSSLIGVSLGACGLFWWLRRRRLKQERDNNFQLNGGIQLQQHIAAMGGRKTLRIFSEKELEIASNNYSSELGRGGFATIYKGILLGRHASGNQKTQSNFP</sequence>
<dbReference type="SMART" id="SM00179">
    <property type="entry name" value="EGF_CA"/>
    <property type="match status" value="1"/>
</dbReference>
<dbReference type="Proteomes" id="UP000824469">
    <property type="component" value="Unassembled WGS sequence"/>
</dbReference>
<dbReference type="EMBL" id="JAHRHJ020000007">
    <property type="protein sequence ID" value="KAH9307590.1"/>
    <property type="molecule type" value="Genomic_DNA"/>
</dbReference>
<keyword evidence="1 7" id="KW-0245">EGF-like domain</keyword>
<feature type="domain" description="EGF-like" evidence="9">
    <location>
        <begin position="32"/>
        <end position="74"/>
    </location>
</feature>
<keyword evidence="8" id="KW-0812">Transmembrane</keyword>
<keyword evidence="5" id="KW-0067">ATP-binding</keyword>
<reference evidence="10 11" key="1">
    <citation type="journal article" date="2021" name="Nat. Plants">
        <title>The Taxus genome provides insights into paclitaxel biosynthesis.</title>
        <authorList>
            <person name="Xiong X."/>
            <person name="Gou J."/>
            <person name="Liao Q."/>
            <person name="Li Y."/>
            <person name="Zhou Q."/>
            <person name="Bi G."/>
            <person name="Li C."/>
            <person name="Du R."/>
            <person name="Wang X."/>
            <person name="Sun T."/>
            <person name="Guo L."/>
            <person name="Liang H."/>
            <person name="Lu P."/>
            <person name="Wu Y."/>
            <person name="Zhang Z."/>
            <person name="Ro D.K."/>
            <person name="Shang Y."/>
            <person name="Huang S."/>
            <person name="Yan J."/>
        </authorList>
    </citation>
    <scope>NUCLEOTIDE SEQUENCE [LARGE SCALE GENOMIC DNA]</scope>
    <source>
        <strain evidence="10">Ta-2019</strain>
    </source>
</reference>
<keyword evidence="3" id="KW-0677">Repeat</keyword>
<dbReference type="CDD" id="cd00054">
    <property type="entry name" value="EGF_CA"/>
    <property type="match status" value="1"/>
</dbReference>
<feature type="transmembrane region" description="Helical" evidence="8">
    <location>
        <begin position="88"/>
        <end position="113"/>
    </location>
</feature>
<dbReference type="FunFam" id="2.10.25.10:FF:000038">
    <property type="entry name" value="Fibrillin 2"/>
    <property type="match status" value="1"/>
</dbReference>
<evidence type="ECO:0000259" key="9">
    <source>
        <dbReference type="PROSITE" id="PS50026"/>
    </source>
</evidence>
<protein>
    <recommendedName>
        <fullName evidence="9">EGF-like domain-containing protein</fullName>
    </recommendedName>
</protein>
<dbReference type="GO" id="GO:0005524">
    <property type="term" value="F:ATP binding"/>
    <property type="evidence" value="ECO:0007669"/>
    <property type="project" value="UniProtKB-KW"/>
</dbReference>
<dbReference type="AlphaFoldDB" id="A0AA38FPC1"/>
<keyword evidence="2" id="KW-0732">Signal</keyword>
<keyword evidence="8" id="KW-0472">Membrane</keyword>
<dbReference type="InterPro" id="IPR000742">
    <property type="entry name" value="EGF"/>
</dbReference>
<accession>A0AA38FPC1</accession>
<keyword evidence="6" id="KW-1015">Disulfide bond</keyword>
<evidence type="ECO:0000256" key="2">
    <source>
        <dbReference type="ARBA" id="ARBA00022729"/>
    </source>
</evidence>
<comment type="caution">
    <text evidence="7">Lacks conserved residue(s) required for the propagation of feature annotation.</text>
</comment>
<dbReference type="PROSITE" id="PS50026">
    <property type="entry name" value="EGF_3"/>
    <property type="match status" value="1"/>
</dbReference>
<dbReference type="CDD" id="cd12087">
    <property type="entry name" value="TM_EGFR-like"/>
    <property type="match status" value="1"/>
</dbReference>
<organism evidence="10 11">
    <name type="scientific">Taxus chinensis</name>
    <name type="common">Chinese yew</name>
    <name type="synonym">Taxus wallichiana var. chinensis</name>
    <dbReference type="NCBI Taxonomy" id="29808"/>
    <lineage>
        <taxon>Eukaryota</taxon>
        <taxon>Viridiplantae</taxon>
        <taxon>Streptophyta</taxon>
        <taxon>Embryophyta</taxon>
        <taxon>Tracheophyta</taxon>
        <taxon>Spermatophyta</taxon>
        <taxon>Pinopsida</taxon>
        <taxon>Pinidae</taxon>
        <taxon>Conifers II</taxon>
        <taxon>Cupressales</taxon>
        <taxon>Taxaceae</taxon>
        <taxon>Taxus</taxon>
    </lineage>
</organism>
<evidence type="ECO:0000256" key="6">
    <source>
        <dbReference type="ARBA" id="ARBA00023157"/>
    </source>
</evidence>